<organism evidence="1 2">
    <name type="scientific">Citrus unshiu</name>
    <name type="common">Satsuma mandarin</name>
    <name type="synonym">Citrus nobilis var. unshiu</name>
    <dbReference type="NCBI Taxonomy" id="55188"/>
    <lineage>
        <taxon>Eukaryota</taxon>
        <taxon>Viridiplantae</taxon>
        <taxon>Streptophyta</taxon>
        <taxon>Embryophyta</taxon>
        <taxon>Tracheophyta</taxon>
        <taxon>Spermatophyta</taxon>
        <taxon>Magnoliopsida</taxon>
        <taxon>eudicotyledons</taxon>
        <taxon>Gunneridae</taxon>
        <taxon>Pentapetalae</taxon>
        <taxon>rosids</taxon>
        <taxon>malvids</taxon>
        <taxon>Sapindales</taxon>
        <taxon>Rutaceae</taxon>
        <taxon>Aurantioideae</taxon>
        <taxon>Citrus</taxon>
    </lineage>
</organism>
<dbReference type="EMBL" id="BDQV01000265">
    <property type="protein sequence ID" value="GAY61342.1"/>
    <property type="molecule type" value="Genomic_DNA"/>
</dbReference>
<dbReference type="AlphaFoldDB" id="A0A2H5Q9V5"/>
<evidence type="ECO:0000313" key="2">
    <source>
        <dbReference type="Proteomes" id="UP000236630"/>
    </source>
</evidence>
<dbReference type="Proteomes" id="UP000236630">
    <property type="component" value="Unassembled WGS sequence"/>
</dbReference>
<reference evidence="1 2" key="1">
    <citation type="journal article" date="2017" name="Front. Genet.">
        <title>Draft sequencing of the heterozygous diploid genome of Satsuma (Citrus unshiu Marc.) using a hybrid assembly approach.</title>
        <authorList>
            <person name="Shimizu T."/>
            <person name="Tanizawa Y."/>
            <person name="Mochizuki T."/>
            <person name="Nagasaki H."/>
            <person name="Yoshioka T."/>
            <person name="Toyoda A."/>
            <person name="Fujiyama A."/>
            <person name="Kaminuma E."/>
            <person name="Nakamura Y."/>
        </authorList>
    </citation>
    <scope>NUCLEOTIDE SEQUENCE [LARGE SCALE GENOMIC DNA]</scope>
    <source>
        <strain evidence="2">cv. Miyagawa wase</strain>
    </source>
</reference>
<keyword evidence="2" id="KW-1185">Reference proteome</keyword>
<dbReference type="PANTHER" id="PTHR34835:SF34">
    <property type="entry name" value="OS08G0555500 PROTEIN"/>
    <property type="match status" value="1"/>
</dbReference>
<gene>
    <name evidence="1" type="ORF">CUMW_209230</name>
</gene>
<accession>A0A2H5Q9V5</accession>
<feature type="non-terminal residue" evidence="1">
    <location>
        <position position="1"/>
    </location>
</feature>
<comment type="caution">
    <text evidence="1">The sequence shown here is derived from an EMBL/GenBank/DDBJ whole genome shotgun (WGS) entry which is preliminary data.</text>
</comment>
<protein>
    <submittedName>
        <fullName evidence="1">Uncharacterized protein</fullName>
    </submittedName>
</protein>
<dbReference type="PANTHER" id="PTHR34835">
    <property type="entry name" value="OS07G0283600 PROTEIN-RELATED"/>
    <property type="match status" value="1"/>
</dbReference>
<name>A0A2H5Q9V5_CITUN</name>
<proteinExistence type="predicted"/>
<evidence type="ECO:0000313" key="1">
    <source>
        <dbReference type="EMBL" id="GAY61342.1"/>
    </source>
</evidence>
<dbReference type="STRING" id="55188.A0A2H5Q9V5"/>
<sequence length="332" mass="38327">NERAGEHKRRDDKRFSGKEFQCEKKYYRNPQVLSCIMGLKDGDFNLVLEGERLDIQGLCEIFHAPNRGIHIKRVEEILLNQKVCDKYFKVAFTLFTIATLLCPPSGSYISVSYLFSIVDVKNIGSRKWASFSFYKLVQAITKYKEEHLTYINGCLLFMQVLYLNSVVYGNIGGDVLKVVVRDISCTNAVKVQSDRDNNVNHILSTPHLVIKKLDAQAEDIKGLSSNIIELTACVESQNKFLYNMMSMIKAWVPSKSRCDWDTFVKKDEKCMVSQRNRQTLEKTEEKYQAVDLNCEVIGIEKKISELKYKNMDLKHDVFVKVAFNQFWLHGDI</sequence>